<evidence type="ECO:0000256" key="1">
    <source>
        <dbReference type="SAM" id="MobiDB-lite"/>
    </source>
</evidence>
<evidence type="ECO:0000313" key="3">
    <source>
        <dbReference type="EMBL" id="RYC72470.1"/>
    </source>
</evidence>
<keyword evidence="2" id="KW-1133">Transmembrane helix</keyword>
<keyword evidence="2" id="KW-0472">Membrane</keyword>
<proteinExistence type="predicted"/>
<dbReference type="EMBL" id="PRLK01000007">
    <property type="protein sequence ID" value="RYC72470.1"/>
    <property type="molecule type" value="Genomic_DNA"/>
</dbReference>
<feature type="transmembrane region" description="Helical" evidence="2">
    <location>
        <begin position="195"/>
        <end position="213"/>
    </location>
</feature>
<protein>
    <recommendedName>
        <fullName evidence="5">Type IV secretion system protein</fullName>
    </recommendedName>
</protein>
<evidence type="ECO:0000256" key="2">
    <source>
        <dbReference type="SAM" id="Phobius"/>
    </source>
</evidence>
<feature type="transmembrane region" description="Helical" evidence="2">
    <location>
        <begin position="406"/>
        <end position="427"/>
    </location>
</feature>
<feature type="transmembrane region" description="Helical" evidence="2">
    <location>
        <begin position="373"/>
        <end position="400"/>
    </location>
</feature>
<feature type="transmembrane region" description="Helical" evidence="2">
    <location>
        <begin position="288"/>
        <end position="308"/>
    </location>
</feature>
<evidence type="ECO:0008006" key="5">
    <source>
        <dbReference type="Google" id="ProtNLM"/>
    </source>
</evidence>
<feature type="transmembrane region" description="Helical" evidence="2">
    <location>
        <begin position="233"/>
        <end position="251"/>
    </location>
</feature>
<evidence type="ECO:0000313" key="4">
    <source>
        <dbReference type="Proteomes" id="UP001190925"/>
    </source>
</evidence>
<reference evidence="3 4" key="1">
    <citation type="journal article" date="2018" name="bioRxiv">
        <title>Evidence of independent acquisition and adaption of ultra-small bacteria to human hosts across the highly diverse yet reduced genomes of the phylum Saccharibacteria.</title>
        <authorList>
            <person name="McLean J.S."/>
            <person name="Bor B."/>
            <person name="To T.T."/>
            <person name="Liu Q."/>
            <person name="Kearns K.A."/>
            <person name="Solden L.M."/>
            <person name="Wrighton K.C."/>
            <person name="He X."/>
            <person name="Shi W."/>
        </authorList>
    </citation>
    <scope>NUCLEOTIDE SEQUENCE [LARGE SCALE GENOMIC DNA]</scope>
    <source>
        <strain evidence="3 4">TM7_CMJM_G6_1_HOT_870</strain>
    </source>
</reference>
<name>A0ABY0FHM0_9BACT</name>
<feature type="region of interest" description="Disordered" evidence="1">
    <location>
        <begin position="117"/>
        <end position="139"/>
    </location>
</feature>
<feature type="transmembrane region" description="Helical" evidence="2">
    <location>
        <begin position="315"/>
        <end position="336"/>
    </location>
</feature>
<feature type="transmembrane region" description="Helical" evidence="2">
    <location>
        <begin position="342"/>
        <end position="361"/>
    </location>
</feature>
<dbReference type="RefSeq" id="WP_129718892.1">
    <property type="nucleotide sequence ID" value="NZ_PRLK01000007.1"/>
</dbReference>
<organism evidence="3 4">
    <name type="scientific">Candidatus Nanogingivalis gingivitcus</name>
    <dbReference type="NCBI Taxonomy" id="2171992"/>
    <lineage>
        <taxon>Bacteria</taxon>
        <taxon>Candidatus Saccharimonadota</taxon>
        <taxon>Candidatus Nanosyncoccalia</taxon>
        <taxon>Candidatus Nanogingivales</taxon>
        <taxon>Candidatus Nanogingivalaceae</taxon>
        <taxon>Candidatus Nanogingivalis</taxon>
    </lineage>
</organism>
<dbReference type="Proteomes" id="UP001190925">
    <property type="component" value="Unassembled WGS sequence"/>
</dbReference>
<gene>
    <name evidence="3" type="ORF">G6CMJM_00491</name>
</gene>
<keyword evidence="4" id="KW-1185">Reference proteome</keyword>
<reference evidence="3 4" key="2">
    <citation type="journal article" date="2020" name="Cell Rep.">
        <title>Acquisition and Adaptation of Ultra-small Parasitic Reduced Genome Bacteria to Mammalian Hosts.</title>
        <authorList>
            <person name="McLean J.S."/>
            <person name="Bor B."/>
            <person name="Kerns K.A."/>
            <person name="Liu Q."/>
            <person name="To T.T."/>
            <person name="Solden L."/>
            <person name="Hendrickson E.L."/>
            <person name="Wrighton K."/>
            <person name="Shi W."/>
            <person name="He X."/>
        </authorList>
    </citation>
    <scope>NUCLEOTIDE SEQUENCE [LARGE SCALE GENOMIC DNA]</scope>
    <source>
        <strain evidence="3 4">TM7_CMJM_G6_1_HOT_870</strain>
    </source>
</reference>
<keyword evidence="2" id="KW-0812">Transmembrane</keyword>
<feature type="compositionally biased region" description="Polar residues" evidence="1">
    <location>
        <begin position="122"/>
        <end position="137"/>
    </location>
</feature>
<feature type="transmembrane region" description="Helical" evidence="2">
    <location>
        <begin position="20"/>
        <end position="41"/>
    </location>
</feature>
<comment type="caution">
    <text evidence="3">The sequence shown here is derived from an EMBL/GenBank/DDBJ whole genome shotgun (WGS) entry which is preliminary data.</text>
</comment>
<sequence length="879" mass="96879">MHCFAMFKKENFLSLSKIKIFIFTIALTISLGFFNSGQIFALDGAKWLNDSKDAIVYNGKNYKKISSSEANNYPDNLKGKNLFVYYEANLEKPKKEVIALDDNNDITKGIFQDISETPLGRNENNGNSQPVEVNGTQPKKDTNCNIEGGGGWMVCSVANTLAWAMDGIYDIVQNFLKVQPLYVKSDNPLFKVWDYMRNIANIIFIIAFIFVIYSQLTSMGISNYGIKRILPKIIVAAILINLSYYICAVLVDTSNIIGAQLQNLLVNIRKEMISSGPAVNVNLSWKDLTAAILSSAGVFTYGAVAYVIAGGWQALGLMIMGALVMVIYSAFVALVILAGRQAIIIVLVFLSPLAFAANILPNTEKWYGKWKDLLSTMLIMYPIISLLFGGAQLVGTVIIASSNGNFLVFLLGAVTQVAPLALTPTIMKLSGNLLGKIAGIVNNPNKGPVDAARRFFRDGAEEIRHKKISNGNNLTAKLNQLSYGRSRRQGNMKSIAEKYQQARFDQKESEGLNVINDETTSDFTRARMIGRNTAYQQMVADQYSTNQTEAVKNQLSAYQSNLLNSPLETDIKGNIIINEDSIKNLNKRFGQKANILYDLLNDNNALKQANRNNAMAINSGLYKTLRSDDGLLEIAKGVRGNEGKISALADTFRASSKEKKEEVDSISTLLKGLDLNGNDYKSIFNDPSAKTFTKNGVSFDINESLRAAASEGVINSMSMAEAQQLLENTAKGEYLHANRGSLMDAFAKSKKPDNPFIGGGFVGSTYVEGKTSGDFLKEIDAQYIKKVSDENIIKANDEALKMVFRQEAIQKWDDHTVIATLKSFQSINADSSKYGRINAVQGNEIFEAVKNIKTHHNSIYKKLFSSGDIDLNNIKTKKA</sequence>
<accession>A0ABY0FHM0</accession>